<dbReference type="AlphaFoldDB" id="A0A2P8DB63"/>
<comment type="subunit">
    <text evidence="2 10">Heterodimer of HisH and HisF.</text>
</comment>
<dbReference type="Pfam" id="PF00117">
    <property type="entry name" value="GATase"/>
    <property type="match status" value="1"/>
</dbReference>
<dbReference type="UniPathway" id="UPA00031">
    <property type="reaction ID" value="UER00010"/>
</dbReference>
<evidence type="ECO:0000313" key="13">
    <source>
        <dbReference type="EMBL" id="PSK94450.1"/>
    </source>
</evidence>
<dbReference type="PANTHER" id="PTHR42701">
    <property type="entry name" value="IMIDAZOLE GLYCEROL PHOSPHATE SYNTHASE SUBUNIT HISH"/>
    <property type="match status" value="1"/>
</dbReference>
<evidence type="ECO:0000256" key="7">
    <source>
        <dbReference type="ARBA" id="ARBA00023239"/>
    </source>
</evidence>
<reference evidence="13 14" key="1">
    <citation type="submission" date="2018-03" db="EMBL/GenBank/DDBJ databases">
        <title>Genomic Encyclopedia of Type Strains, Phase III (KMG-III): the genomes of soil and plant-associated and newly described type strains.</title>
        <authorList>
            <person name="Whitman W."/>
        </authorList>
    </citation>
    <scope>NUCLEOTIDE SEQUENCE [LARGE SCALE GENOMIC DNA]</scope>
    <source>
        <strain evidence="13 14">CGMCC 1.12700</strain>
    </source>
</reference>
<dbReference type="PROSITE" id="PS51273">
    <property type="entry name" value="GATASE_TYPE_1"/>
    <property type="match status" value="1"/>
</dbReference>
<keyword evidence="7 10" id="KW-0456">Lyase</keyword>
<feature type="domain" description="Glutamine amidotransferase" evidence="12">
    <location>
        <begin position="10"/>
        <end position="212"/>
    </location>
</feature>
<dbReference type="PANTHER" id="PTHR42701:SF1">
    <property type="entry name" value="IMIDAZOLE GLYCEROL PHOSPHATE SYNTHASE SUBUNIT HISH"/>
    <property type="match status" value="1"/>
</dbReference>
<evidence type="ECO:0000256" key="5">
    <source>
        <dbReference type="ARBA" id="ARBA00022962"/>
    </source>
</evidence>
<comment type="catalytic activity">
    <reaction evidence="9 10">
        <text>L-glutamine + H2O = L-glutamate + NH4(+)</text>
        <dbReference type="Rhea" id="RHEA:15889"/>
        <dbReference type="ChEBI" id="CHEBI:15377"/>
        <dbReference type="ChEBI" id="CHEBI:28938"/>
        <dbReference type="ChEBI" id="CHEBI:29985"/>
        <dbReference type="ChEBI" id="CHEBI:58359"/>
        <dbReference type="EC" id="3.5.1.2"/>
    </reaction>
</comment>
<dbReference type="PIRSF" id="PIRSF000495">
    <property type="entry name" value="Amidotransf_hisH"/>
    <property type="match status" value="1"/>
</dbReference>
<keyword evidence="3 10" id="KW-0028">Amino-acid biosynthesis</keyword>
<dbReference type="CDD" id="cd01748">
    <property type="entry name" value="GATase1_IGP_Synthase"/>
    <property type="match status" value="1"/>
</dbReference>
<comment type="subcellular location">
    <subcellularLocation>
        <location evidence="10">Cytoplasm</location>
    </subcellularLocation>
</comment>
<keyword evidence="5 10" id="KW-0315">Glutamine amidotransferase</keyword>
<dbReference type="NCBIfam" id="TIGR01855">
    <property type="entry name" value="IMP_synth_hisH"/>
    <property type="match status" value="1"/>
</dbReference>
<comment type="function">
    <text evidence="10">IGPS catalyzes the conversion of PRFAR and glutamine to IGP, AICAR and glutamate. The HisH subunit catalyzes the hydrolysis of glutamine to glutamate and ammonia as part of the synthesis of IGP and AICAR. The resulting ammonia molecule is channeled to the active site of HisF.</text>
</comment>
<comment type="caution">
    <text evidence="13">The sequence shown here is derived from an EMBL/GenBank/DDBJ whole genome shotgun (WGS) entry which is preliminary data.</text>
</comment>
<evidence type="ECO:0000256" key="6">
    <source>
        <dbReference type="ARBA" id="ARBA00023102"/>
    </source>
</evidence>
<evidence type="ECO:0000256" key="8">
    <source>
        <dbReference type="ARBA" id="ARBA00047838"/>
    </source>
</evidence>
<evidence type="ECO:0000256" key="10">
    <source>
        <dbReference type="HAMAP-Rule" id="MF_00278"/>
    </source>
</evidence>
<dbReference type="EMBL" id="PYGD01000001">
    <property type="protein sequence ID" value="PSK94450.1"/>
    <property type="molecule type" value="Genomic_DNA"/>
</dbReference>
<feature type="active site" description="Nucleophile" evidence="10 11">
    <location>
        <position position="85"/>
    </location>
</feature>
<dbReference type="RefSeq" id="WP_106521153.1">
    <property type="nucleotide sequence ID" value="NZ_PYGD01000001.1"/>
</dbReference>
<dbReference type="InterPro" id="IPR029062">
    <property type="entry name" value="Class_I_gatase-like"/>
</dbReference>
<dbReference type="GO" id="GO:0000107">
    <property type="term" value="F:imidazoleglycerol-phosphate synthase activity"/>
    <property type="evidence" value="ECO:0007669"/>
    <property type="project" value="UniProtKB-UniRule"/>
</dbReference>
<evidence type="ECO:0000256" key="3">
    <source>
        <dbReference type="ARBA" id="ARBA00022605"/>
    </source>
</evidence>
<dbReference type="GO" id="GO:0005737">
    <property type="term" value="C:cytoplasm"/>
    <property type="evidence" value="ECO:0007669"/>
    <property type="project" value="UniProtKB-SubCell"/>
</dbReference>
<organism evidence="13 14">
    <name type="scientific">Taibaiella chishuiensis</name>
    <dbReference type="NCBI Taxonomy" id="1434707"/>
    <lineage>
        <taxon>Bacteria</taxon>
        <taxon>Pseudomonadati</taxon>
        <taxon>Bacteroidota</taxon>
        <taxon>Chitinophagia</taxon>
        <taxon>Chitinophagales</taxon>
        <taxon>Chitinophagaceae</taxon>
        <taxon>Taibaiella</taxon>
    </lineage>
</organism>
<sequence length="216" mass="24089">MQDIVKKIAIVDYQLGNLYSVEQAFKHLGVEAVVTNDKDIIANADALVLPGVGAFADAMENMKKLDLVAPVKDFVATGKAFMGVCLGLQILFTESEEFGSSKGLGIVDGQIRKFSNNLPDNSNAKVPQIAWNRLLEQQIAWKDTPLKELPEGGFQYFVHSYYAVPEDQNVILSTTRYEGFEYCSSIIKKNIFACQFHPEKSGEQGLSIYKNWIQKI</sequence>
<comment type="pathway">
    <text evidence="1 10">Amino-acid biosynthesis; L-histidine biosynthesis; L-histidine from 5-phospho-alpha-D-ribose 1-diphosphate: step 5/9.</text>
</comment>
<evidence type="ECO:0000256" key="4">
    <source>
        <dbReference type="ARBA" id="ARBA00022801"/>
    </source>
</evidence>
<dbReference type="InterPro" id="IPR017926">
    <property type="entry name" value="GATASE"/>
</dbReference>
<evidence type="ECO:0000313" key="14">
    <source>
        <dbReference type="Proteomes" id="UP000240572"/>
    </source>
</evidence>
<proteinExistence type="inferred from homology"/>
<dbReference type="Gene3D" id="3.40.50.880">
    <property type="match status" value="1"/>
</dbReference>
<dbReference type="HAMAP" id="MF_00278">
    <property type="entry name" value="HisH"/>
    <property type="match status" value="1"/>
</dbReference>
<keyword evidence="14" id="KW-1185">Reference proteome</keyword>
<evidence type="ECO:0000256" key="11">
    <source>
        <dbReference type="PIRSR" id="PIRSR000495-1"/>
    </source>
</evidence>
<gene>
    <name evidence="10" type="primary">hisH</name>
    <name evidence="13" type="ORF">B0I18_101606</name>
</gene>
<keyword evidence="10" id="KW-0963">Cytoplasm</keyword>
<evidence type="ECO:0000259" key="12">
    <source>
        <dbReference type="Pfam" id="PF00117"/>
    </source>
</evidence>
<dbReference type="Proteomes" id="UP000240572">
    <property type="component" value="Unassembled WGS sequence"/>
</dbReference>
<dbReference type="OrthoDB" id="9807137at2"/>
<dbReference type="GO" id="GO:0016829">
    <property type="term" value="F:lyase activity"/>
    <property type="evidence" value="ECO:0007669"/>
    <property type="project" value="UniProtKB-KW"/>
</dbReference>
<dbReference type="InterPro" id="IPR010139">
    <property type="entry name" value="Imidazole-glycPsynth_HisH"/>
</dbReference>
<keyword evidence="4 10" id="KW-0378">Hydrolase</keyword>
<dbReference type="EC" id="4.3.2.10" evidence="10"/>
<name>A0A2P8DB63_9BACT</name>
<feature type="active site" evidence="10 11">
    <location>
        <position position="199"/>
    </location>
</feature>
<keyword evidence="13" id="KW-0808">Transferase</keyword>
<comment type="catalytic activity">
    <reaction evidence="8 10">
        <text>5-[(5-phospho-1-deoxy-D-ribulos-1-ylimino)methylamino]-1-(5-phospho-beta-D-ribosyl)imidazole-4-carboxamide + L-glutamine = D-erythro-1-(imidazol-4-yl)glycerol 3-phosphate + 5-amino-1-(5-phospho-beta-D-ribosyl)imidazole-4-carboxamide + L-glutamate + H(+)</text>
        <dbReference type="Rhea" id="RHEA:24793"/>
        <dbReference type="ChEBI" id="CHEBI:15378"/>
        <dbReference type="ChEBI" id="CHEBI:29985"/>
        <dbReference type="ChEBI" id="CHEBI:58278"/>
        <dbReference type="ChEBI" id="CHEBI:58359"/>
        <dbReference type="ChEBI" id="CHEBI:58475"/>
        <dbReference type="ChEBI" id="CHEBI:58525"/>
        <dbReference type="EC" id="4.3.2.10"/>
    </reaction>
</comment>
<dbReference type="EC" id="3.5.1.2" evidence="10"/>
<evidence type="ECO:0000256" key="2">
    <source>
        <dbReference type="ARBA" id="ARBA00011152"/>
    </source>
</evidence>
<feature type="active site" evidence="10 11">
    <location>
        <position position="197"/>
    </location>
</feature>
<evidence type="ECO:0000256" key="1">
    <source>
        <dbReference type="ARBA" id="ARBA00005091"/>
    </source>
</evidence>
<accession>A0A2P8DB63</accession>
<dbReference type="GO" id="GO:0004359">
    <property type="term" value="F:glutaminase activity"/>
    <property type="evidence" value="ECO:0007669"/>
    <property type="project" value="UniProtKB-EC"/>
</dbReference>
<keyword evidence="6 10" id="KW-0368">Histidine biosynthesis</keyword>
<dbReference type="GO" id="GO:0000105">
    <property type="term" value="P:L-histidine biosynthetic process"/>
    <property type="evidence" value="ECO:0007669"/>
    <property type="project" value="UniProtKB-UniRule"/>
</dbReference>
<dbReference type="SUPFAM" id="SSF52317">
    <property type="entry name" value="Class I glutamine amidotransferase-like"/>
    <property type="match status" value="1"/>
</dbReference>
<protein>
    <recommendedName>
        <fullName evidence="10">Imidazole glycerol phosphate synthase subunit HisH</fullName>
        <ecNumber evidence="10">4.3.2.10</ecNumber>
    </recommendedName>
    <alternativeName>
        <fullName evidence="10">IGP synthase glutaminase subunit</fullName>
        <ecNumber evidence="10">3.5.1.2</ecNumber>
    </alternativeName>
    <alternativeName>
        <fullName evidence="10">IGP synthase subunit HisH</fullName>
    </alternativeName>
    <alternativeName>
        <fullName evidence="10">ImGP synthase subunit HisH</fullName>
        <shortName evidence="10">IGPS subunit HisH</shortName>
    </alternativeName>
</protein>
<evidence type="ECO:0000256" key="9">
    <source>
        <dbReference type="ARBA" id="ARBA00049534"/>
    </source>
</evidence>